<dbReference type="EMBL" id="BRVS01000001">
    <property type="protein sequence ID" value="GLB65562.1"/>
    <property type="molecule type" value="Genomic_DNA"/>
</dbReference>
<name>A0ABQ5MNM3_9MICC</name>
<dbReference type="Proteomes" id="UP001209654">
    <property type="component" value="Unassembled WGS sequence"/>
</dbReference>
<gene>
    <name evidence="1" type="ORF">AHIS1636_00010</name>
</gene>
<evidence type="ECO:0000313" key="2">
    <source>
        <dbReference type="Proteomes" id="UP001209654"/>
    </source>
</evidence>
<keyword evidence="2" id="KW-1185">Reference proteome</keyword>
<reference evidence="1 2" key="1">
    <citation type="journal article" date="2023" name="Int. J. Syst. Evol. Microbiol.">
        <title>Arthrobacter mangrovi sp. nov., an actinobacterium isolated from the rhizosphere of a mangrove.</title>
        <authorList>
            <person name="Hamada M."/>
            <person name="Saitou S."/>
            <person name="Enomoto N."/>
            <person name="Nanri K."/>
            <person name="Hidaka K."/>
            <person name="Miura T."/>
            <person name="Tamura T."/>
        </authorList>
    </citation>
    <scope>NUCLEOTIDE SEQUENCE [LARGE SCALE GENOMIC DNA]</scope>
    <source>
        <strain evidence="1 2">NBRC 112813</strain>
    </source>
</reference>
<sequence length="237" mass="26750">MQASGKDQRGMSDRNLALLADGLLAAVGYDAVLRPWMRNWGSTAAERTMRLAGDDVPADVREHYTKAVTIEADPEDVWPWLVQIGDRRAGFYSYDWLERLLFPGLMHYAEKTHSARRIHSELQDLRLGDRINTGSIGKLSVGADVTVLEPGRALVVGTWAFILQPMRGGRTRLLVRDRDTGWLKLLVPRRFALARLGLGLIDYLVGDPLHFVMERRMMLGLKQRAESSRRLETLLSA</sequence>
<evidence type="ECO:0000313" key="1">
    <source>
        <dbReference type="EMBL" id="GLB65562.1"/>
    </source>
</evidence>
<comment type="caution">
    <text evidence="1">The sequence shown here is derived from an EMBL/GenBank/DDBJ whole genome shotgun (WGS) entry which is preliminary data.</text>
</comment>
<proteinExistence type="predicted"/>
<organism evidence="1 2">
    <name type="scientific">Arthrobacter mangrovi</name>
    <dbReference type="NCBI Taxonomy" id="2966350"/>
    <lineage>
        <taxon>Bacteria</taxon>
        <taxon>Bacillati</taxon>
        <taxon>Actinomycetota</taxon>
        <taxon>Actinomycetes</taxon>
        <taxon>Micrococcales</taxon>
        <taxon>Micrococcaceae</taxon>
        <taxon>Arthrobacter</taxon>
    </lineage>
</organism>
<accession>A0ABQ5MNM3</accession>
<protein>
    <submittedName>
        <fullName evidence="1">Uncharacterized protein</fullName>
    </submittedName>
</protein>